<sequence>MTLGGVTLCIELPNIERSIHNLPKDTEPENHHFYSGREVYANENSDDKIKTFHFCKSFLLMCRPIASHFNSHHASPVNESKTAELCSSDSYEK</sequence>
<comment type="caution">
    <text evidence="2">The sequence shown here is derived from an EMBL/GenBank/DDBJ whole genome shotgun (WGS) entry which is preliminary data.</text>
</comment>
<gene>
    <name evidence="2" type="ORF">CDAR_252231</name>
</gene>
<feature type="region of interest" description="Disordered" evidence="1">
    <location>
        <begin position="71"/>
        <end position="93"/>
    </location>
</feature>
<evidence type="ECO:0000313" key="2">
    <source>
        <dbReference type="EMBL" id="GIY06171.1"/>
    </source>
</evidence>
<dbReference type="AlphaFoldDB" id="A0AAV4QCV0"/>
<protein>
    <submittedName>
        <fullName evidence="2">Uncharacterized protein</fullName>
    </submittedName>
</protein>
<evidence type="ECO:0000256" key="1">
    <source>
        <dbReference type="SAM" id="MobiDB-lite"/>
    </source>
</evidence>
<dbReference type="Proteomes" id="UP001054837">
    <property type="component" value="Unassembled WGS sequence"/>
</dbReference>
<accession>A0AAV4QCV0</accession>
<name>A0AAV4QCV0_9ARAC</name>
<dbReference type="EMBL" id="BPLQ01004179">
    <property type="protein sequence ID" value="GIY06171.1"/>
    <property type="molecule type" value="Genomic_DNA"/>
</dbReference>
<organism evidence="2 3">
    <name type="scientific">Caerostris darwini</name>
    <dbReference type="NCBI Taxonomy" id="1538125"/>
    <lineage>
        <taxon>Eukaryota</taxon>
        <taxon>Metazoa</taxon>
        <taxon>Ecdysozoa</taxon>
        <taxon>Arthropoda</taxon>
        <taxon>Chelicerata</taxon>
        <taxon>Arachnida</taxon>
        <taxon>Araneae</taxon>
        <taxon>Araneomorphae</taxon>
        <taxon>Entelegynae</taxon>
        <taxon>Araneoidea</taxon>
        <taxon>Araneidae</taxon>
        <taxon>Caerostris</taxon>
    </lineage>
</organism>
<keyword evidence="3" id="KW-1185">Reference proteome</keyword>
<evidence type="ECO:0000313" key="3">
    <source>
        <dbReference type="Proteomes" id="UP001054837"/>
    </source>
</evidence>
<proteinExistence type="predicted"/>
<reference evidence="2 3" key="1">
    <citation type="submission" date="2021-06" db="EMBL/GenBank/DDBJ databases">
        <title>Caerostris darwini draft genome.</title>
        <authorList>
            <person name="Kono N."/>
            <person name="Arakawa K."/>
        </authorList>
    </citation>
    <scope>NUCLEOTIDE SEQUENCE [LARGE SCALE GENOMIC DNA]</scope>
</reference>